<name>I4C5P9_DESTA</name>
<dbReference type="KEGG" id="dti:Desti_2196"/>
<proteinExistence type="predicted"/>
<evidence type="ECO:0000313" key="1">
    <source>
        <dbReference type="EMBL" id="AFM24890.1"/>
    </source>
</evidence>
<accession>I4C5P9</accession>
<sequence length="41" mass="4882">MIDWSHCHDMTGEGHVYVKHFNDLVHFGGIDDDEFEWCETE</sequence>
<dbReference type="Proteomes" id="UP000006055">
    <property type="component" value="Chromosome"/>
</dbReference>
<dbReference type="AlphaFoldDB" id="I4C5P9"/>
<reference evidence="2" key="1">
    <citation type="submission" date="2012-06" db="EMBL/GenBank/DDBJ databases">
        <title>Complete sequence of chromosome of Desulfomonile tiedjei DSM 6799.</title>
        <authorList>
            <person name="Lucas S."/>
            <person name="Copeland A."/>
            <person name="Lapidus A."/>
            <person name="Glavina del Rio T."/>
            <person name="Dalin E."/>
            <person name="Tice H."/>
            <person name="Bruce D."/>
            <person name="Goodwin L."/>
            <person name="Pitluck S."/>
            <person name="Peters L."/>
            <person name="Ovchinnikova G."/>
            <person name="Zeytun A."/>
            <person name="Lu M."/>
            <person name="Kyrpides N."/>
            <person name="Mavromatis K."/>
            <person name="Ivanova N."/>
            <person name="Brettin T."/>
            <person name="Detter J.C."/>
            <person name="Han C."/>
            <person name="Larimer F."/>
            <person name="Land M."/>
            <person name="Hauser L."/>
            <person name="Markowitz V."/>
            <person name="Cheng J.-F."/>
            <person name="Hugenholtz P."/>
            <person name="Woyke T."/>
            <person name="Wu D."/>
            <person name="Spring S."/>
            <person name="Schroeder M."/>
            <person name="Brambilla E."/>
            <person name="Klenk H.-P."/>
            <person name="Eisen J.A."/>
        </authorList>
    </citation>
    <scope>NUCLEOTIDE SEQUENCE [LARGE SCALE GENOMIC DNA]</scope>
    <source>
        <strain evidence="2">ATCC 49306 / DSM 6799 / DCB-1</strain>
    </source>
</reference>
<dbReference type="STRING" id="706587.Desti_2196"/>
<keyword evidence="2" id="KW-1185">Reference proteome</keyword>
<dbReference type="HOGENOM" id="CLU_3269117_0_0_7"/>
<evidence type="ECO:0000313" key="2">
    <source>
        <dbReference type="Proteomes" id="UP000006055"/>
    </source>
</evidence>
<organism evidence="1 2">
    <name type="scientific">Desulfomonile tiedjei (strain ATCC 49306 / DSM 6799 / DCB-1)</name>
    <dbReference type="NCBI Taxonomy" id="706587"/>
    <lineage>
        <taxon>Bacteria</taxon>
        <taxon>Pseudomonadati</taxon>
        <taxon>Thermodesulfobacteriota</taxon>
        <taxon>Desulfomonilia</taxon>
        <taxon>Desulfomonilales</taxon>
        <taxon>Desulfomonilaceae</taxon>
        <taxon>Desulfomonile</taxon>
    </lineage>
</organism>
<dbReference type="EMBL" id="CP003360">
    <property type="protein sequence ID" value="AFM24890.1"/>
    <property type="molecule type" value="Genomic_DNA"/>
</dbReference>
<gene>
    <name evidence="1" type="ordered locus">Desti_2196</name>
</gene>
<protein>
    <submittedName>
        <fullName evidence="1">Uncharacterized protein</fullName>
    </submittedName>
</protein>